<accession>A0AAW0MMD5</accession>
<dbReference type="Gene3D" id="4.10.60.10">
    <property type="entry name" value="Zinc finger, CCHC-type"/>
    <property type="match status" value="1"/>
</dbReference>
<feature type="non-terminal residue" evidence="4">
    <location>
        <position position="389"/>
    </location>
</feature>
<evidence type="ECO:0000313" key="4">
    <source>
        <dbReference type="EMBL" id="KAK7879663.1"/>
    </source>
</evidence>
<dbReference type="SMART" id="SM00343">
    <property type="entry name" value="ZnF_C2HC"/>
    <property type="match status" value="1"/>
</dbReference>
<evidence type="ECO:0000313" key="5">
    <source>
        <dbReference type="Proteomes" id="UP001460270"/>
    </source>
</evidence>
<dbReference type="Proteomes" id="UP001460270">
    <property type="component" value="Unassembled WGS sequence"/>
</dbReference>
<keyword evidence="1" id="KW-0862">Zinc</keyword>
<dbReference type="AlphaFoldDB" id="A0AAW0MMD5"/>
<comment type="caution">
    <text evidence="4">The sequence shown here is derived from an EMBL/GenBank/DDBJ whole genome shotgun (WGS) entry which is preliminary data.</text>
</comment>
<dbReference type="PANTHER" id="PTHR19963:SF30">
    <property type="entry name" value="ENDONUCLEASE_EXONUCLEASE_PHOSPHATASE DOMAIN-CONTAINING PROTEIN"/>
    <property type="match status" value="1"/>
</dbReference>
<evidence type="ECO:0000259" key="3">
    <source>
        <dbReference type="PROSITE" id="PS50158"/>
    </source>
</evidence>
<feature type="domain" description="CCHC-type" evidence="3">
    <location>
        <begin position="352"/>
        <end position="367"/>
    </location>
</feature>
<feature type="region of interest" description="Disordered" evidence="2">
    <location>
        <begin position="1"/>
        <end position="29"/>
    </location>
</feature>
<evidence type="ECO:0000256" key="1">
    <source>
        <dbReference type="PROSITE-ProRule" id="PRU00047"/>
    </source>
</evidence>
<dbReference type="PROSITE" id="PS50158">
    <property type="entry name" value="ZF_CCHC"/>
    <property type="match status" value="1"/>
</dbReference>
<feature type="region of interest" description="Disordered" evidence="2">
    <location>
        <begin position="368"/>
        <end position="389"/>
    </location>
</feature>
<dbReference type="InterPro" id="IPR036875">
    <property type="entry name" value="Znf_CCHC_sf"/>
</dbReference>
<dbReference type="InterPro" id="IPR048270">
    <property type="entry name" value="PNMA_C"/>
</dbReference>
<dbReference type="PANTHER" id="PTHR19963">
    <property type="entry name" value="CCHC-TYPE DOMAIN-CONTAINING PROTEIN"/>
    <property type="match status" value="1"/>
</dbReference>
<evidence type="ECO:0000256" key="2">
    <source>
        <dbReference type="SAM" id="MobiDB-lite"/>
    </source>
</evidence>
<keyword evidence="1" id="KW-0479">Metal-binding</keyword>
<keyword evidence="5" id="KW-1185">Reference proteome</keyword>
<sequence>MSEQGESPDTEGPQPMDNDNDNGIQPEPAEMLEQIKELAKKQEAVMTAMSTLNTEPTRSYVYVPRERHISAFSGDIDKDGRCVDEFIEEIERALSARNQSAPERFDFVMSLLRGPALDEVRLRKADGDDVPDLFVYLREAFGDKRSASQLLQNFYNCKQKEGEDIRSFSHALSQALSAVLKQHPNSVADEKTVLRDQFVEGVRDSSLRRELKKYVRTNPSSTLIEVREEAYLWSTEDPAPGIKVVRPKVQTCNHVTAEAQCCAATAKDNSAYLEDVMKALKEQGRVNTLNQSSEKSVSFEDVLKVLAEQGKVITELTKAVQELTTQSKNTSSQKQMRTKTAFRFTPDGQPICFKCQATGHVAKQCPQRKLQNSAMSSDSHQQGNGNPWL</sequence>
<organism evidence="4 5">
    <name type="scientific">Mugilogobius chulae</name>
    <name type="common">yellowstripe goby</name>
    <dbReference type="NCBI Taxonomy" id="88201"/>
    <lineage>
        <taxon>Eukaryota</taxon>
        <taxon>Metazoa</taxon>
        <taxon>Chordata</taxon>
        <taxon>Craniata</taxon>
        <taxon>Vertebrata</taxon>
        <taxon>Euteleostomi</taxon>
        <taxon>Actinopterygii</taxon>
        <taxon>Neopterygii</taxon>
        <taxon>Teleostei</taxon>
        <taxon>Neoteleostei</taxon>
        <taxon>Acanthomorphata</taxon>
        <taxon>Gobiaria</taxon>
        <taxon>Gobiiformes</taxon>
        <taxon>Gobioidei</taxon>
        <taxon>Gobiidae</taxon>
        <taxon>Gobionellinae</taxon>
        <taxon>Mugilogobius</taxon>
    </lineage>
</organism>
<reference evidence="5" key="1">
    <citation type="submission" date="2024-04" db="EMBL/GenBank/DDBJ databases">
        <title>Salinicola lusitanus LLJ914,a marine bacterium isolated from the Okinawa Trough.</title>
        <authorList>
            <person name="Li J."/>
        </authorList>
    </citation>
    <scope>NUCLEOTIDE SEQUENCE [LARGE SCALE GENOMIC DNA]</scope>
</reference>
<feature type="compositionally biased region" description="Polar residues" evidence="2">
    <location>
        <begin position="369"/>
        <end position="389"/>
    </location>
</feature>
<dbReference type="Pfam" id="PF00098">
    <property type="entry name" value="zf-CCHC"/>
    <property type="match status" value="1"/>
</dbReference>
<dbReference type="SUPFAM" id="SSF57756">
    <property type="entry name" value="Retrovirus zinc finger-like domains"/>
    <property type="match status" value="1"/>
</dbReference>
<dbReference type="EMBL" id="JBBPFD010000219">
    <property type="protein sequence ID" value="KAK7879663.1"/>
    <property type="molecule type" value="Genomic_DNA"/>
</dbReference>
<protein>
    <recommendedName>
        <fullName evidence="3">CCHC-type domain-containing protein</fullName>
    </recommendedName>
</protein>
<name>A0AAW0MMD5_9GOBI</name>
<keyword evidence="1" id="KW-0863">Zinc-finger</keyword>
<dbReference type="GO" id="GO:0008270">
    <property type="term" value="F:zinc ion binding"/>
    <property type="evidence" value="ECO:0007669"/>
    <property type="project" value="UniProtKB-KW"/>
</dbReference>
<dbReference type="Pfam" id="PF14893">
    <property type="entry name" value="PNMA"/>
    <property type="match status" value="1"/>
</dbReference>
<gene>
    <name evidence="4" type="ORF">WMY93_033628</name>
</gene>
<proteinExistence type="predicted"/>
<dbReference type="GO" id="GO:0003676">
    <property type="term" value="F:nucleic acid binding"/>
    <property type="evidence" value="ECO:0007669"/>
    <property type="project" value="InterPro"/>
</dbReference>
<dbReference type="InterPro" id="IPR001878">
    <property type="entry name" value="Znf_CCHC"/>
</dbReference>